<keyword evidence="3" id="KW-0862">Zinc</keyword>
<feature type="domain" description="CW-type" evidence="6">
    <location>
        <begin position="403"/>
        <end position="463"/>
    </location>
</feature>
<dbReference type="FunFam" id="3.30.40.100:FF:000005">
    <property type="entry name" value="uncharacterized protein LOC106759733 isoform X4"/>
    <property type="match status" value="1"/>
</dbReference>
<dbReference type="InterPro" id="IPR011124">
    <property type="entry name" value="Znf_CW"/>
</dbReference>
<dbReference type="InterPro" id="IPR047171">
    <property type="entry name" value="BAZ1A"/>
</dbReference>
<dbReference type="Pfam" id="PF00628">
    <property type="entry name" value="PHD"/>
    <property type="match status" value="1"/>
</dbReference>
<gene>
    <name evidence="7" type="ORF">VFH_II161600</name>
</gene>
<dbReference type="PROSITE" id="PS50016">
    <property type="entry name" value="ZF_PHD_2"/>
    <property type="match status" value="1"/>
</dbReference>
<dbReference type="InterPro" id="IPR011011">
    <property type="entry name" value="Znf_FYVE_PHD"/>
</dbReference>
<proteinExistence type="predicted"/>
<dbReference type="GO" id="GO:0008623">
    <property type="term" value="C:CHRAC"/>
    <property type="evidence" value="ECO:0007669"/>
    <property type="project" value="TreeGrafter"/>
</dbReference>
<protein>
    <submittedName>
        <fullName evidence="7">Uncharacterized protein</fullName>
    </submittedName>
</protein>
<evidence type="ECO:0000256" key="1">
    <source>
        <dbReference type="ARBA" id="ARBA00022723"/>
    </source>
</evidence>
<name>A0AAV0ZL49_VICFA</name>
<dbReference type="Proteomes" id="UP001157006">
    <property type="component" value="Chromosome 2"/>
</dbReference>
<evidence type="ECO:0000313" key="8">
    <source>
        <dbReference type="Proteomes" id="UP001157006"/>
    </source>
</evidence>
<dbReference type="GO" id="GO:0006355">
    <property type="term" value="P:regulation of DNA-templated transcription"/>
    <property type="evidence" value="ECO:0007669"/>
    <property type="project" value="TreeGrafter"/>
</dbReference>
<dbReference type="PROSITE" id="PS51050">
    <property type="entry name" value="ZF_CW"/>
    <property type="match status" value="1"/>
</dbReference>
<evidence type="ECO:0000259" key="5">
    <source>
        <dbReference type="PROSITE" id="PS50016"/>
    </source>
</evidence>
<dbReference type="GO" id="GO:0045740">
    <property type="term" value="P:positive regulation of DNA replication"/>
    <property type="evidence" value="ECO:0007669"/>
    <property type="project" value="TreeGrafter"/>
</dbReference>
<dbReference type="InterPro" id="IPR019787">
    <property type="entry name" value="Znf_PHD-finger"/>
</dbReference>
<evidence type="ECO:0000256" key="3">
    <source>
        <dbReference type="ARBA" id="ARBA00022833"/>
    </source>
</evidence>
<keyword evidence="2 4" id="KW-0863">Zinc-finger</keyword>
<reference evidence="7 8" key="1">
    <citation type="submission" date="2023-01" db="EMBL/GenBank/DDBJ databases">
        <authorList>
            <person name="Kreplak J."/>
        </authorList>
    </citation>
    <scope>NUCLEOTIDE SEQUENCE [LARGE SCALE GENOMIC DNA]</scope>
</reference>
<dbReference type="InterPro" id="IPR013083">
    <property type="entry name" value="Znf_RING/FYVE/PHD"/>
</dbReference>
<dbReference type="Gene3D" id="3.30.40.100">
    <property type="match status" value="1"/>
</dbReference>
<organism evidence="7 8">
    <name type="scientific">Vicia faba</name>
    <name type="common">Broad bean</name>
    <name type="synonym">Faba vulgaris</name>
    <dbReference type="NCBI Taxonomy" id="3906"/>
    <lineage>
        <taxon>Eukaryota</taxon>
        <taxon>Viridiplantae</taxon>
        <taxon>Streptophyta</taxon>
        <taxon>Embryophyta</taxon>
        <taxon>Tracheophyta</taxon>
        <taxon>Spermatophyta</taxon>
        <taxon>Magnoliopsida</taxon>
        <taxon>eudicotyledons</taxon>
        <taxon>Gunneridae</taxon>
        <taxon>Pentapetalae</taxon>
        <taxon>rosids</taxon>
        <taxon>fabids</taxon>
        <taxon>Fabales</taxon>
        <taxon>Fabaceae</taxon>
        <taxon>Papilionoideae</taxon>
        <taxon>50 kb inversion clade</taxon>
        <taxon>NPAAA clade</taxon>
        <taxon>Hologalegina</taxon>
        <taxon>IRL clade</taxon>
        <taxon>Fabeae</taxon>
        <taxon>Vicia</taxon>
    </lineage>
</organism>
<dbReference type="GO" id="GO:0008270">
    <property type="term" value="F:zinc ion binding"/>
    <property type="evidence" value="ECO:0007669"/>
    <property type="project" value="UniProtKB-KW"/>
</dbReference>
<dbReference type="SMART" id="SM00249">
    <property type="entry name" value="PHD"/>
    <property type="match status" value="1"/>
</dbReference>
<dbReference type="AlphaFoldDB" id="A0AAV0ZL49"/>
<dbReference type="InterPro" id="IPR019786">
    <property type="entry name" value="Zinc_finger_PHD-type_CS"/>
</dbReference>
<dbReference type="GO" id="GO:0003677">
    <property type="term" value="F:DNA binding"/>
    <property type="evidence" value="ECO:0007669"/>
    <property type="project" value="TreeGrafter"/>
</dbReference>
<keyword evidence="8" id="KW-1185">Reference proteome</keyword>
<sequence length="520" mass="58384">MLIQSSRSSVETGPCNVYNDGKDFQFDGIPSGETWQVCLKCNKYPIDWCKKAKPMVEDRQNADDPYNSNCVRSSGQPSTASIITAPNFVYRRKKLRKGSTAPLFKLGPTDVQTIANIPSVISSSLHLSSAEDQTADFVVEHQIEMVKEPTLPPVLLEEAAKDITQKKLGIGSVNDSCSSSKSNMVLVSDSLDTEMDNTGECSSSGVIGMDVASEDLTEKEFCVNILRSHGLLRGDTVTDNVVSIEDAVTIGNNYCSRSCKICGHVDSSVEMLLCDHCEDSYHPCCYNSRLKKIPIDEWFCHSCCNKRQKILKETIIKSPGINSEMRKCRTASIKGEMMNPILSMLRDPEPYTSGVRVGKGFQAAVPDWSSSVKSDVDNFPEPLEINPSESYRMQEENMRNPVRVTIGNWLQCQEVIDKTSETICGKWRRAPLFEVQTNGWECFCAIHWDPSHADCSVPQEVETDEIQKQLKYIEMLRPRLAARQRKSDCSNKGMRSGGFYELLYVLLALWFRSHWLKSIR</sequence>
<feature type="domain" description="PHD-type" evidence="5">
    <location>
        <begin position="256"/>
        <end position="306"/>
    </location>
</feature>
<dbReference type="EMBL" id="OX451737">
    <property type="protein sequence ID" value="CAI8599156.1"/>
    <property type="molecule type" value="Genomic_DNA"/>
</dbReference>
<dbReference type="PANTHER" id="PTHR46510:SF1">
    <property type="entry name" value="BROMODOMAIN ADJACENT TO ZINC FINGER DOMAIN PROTEIN 1A"/>
    <property type="match status" value="1"/>
</dbReference>
<dbReference type="SUPFAM" id="SSF57903">
    <property type="entry name" value="FYVE/PHD zinc finger"/>
    <property type="match status" value="1"/>
</dbReference>
<evidence type="ECO:0000256" key="4">
    <source>
        <dbReference type="PROSITE-ProRule" id="PRU00146"/>
    </source>
</evidence>
<dbReference type="GO" id="GO:0006338">
    <property type="term" value="P:chromatin remodeling"/>
    <property type="evidence" value="ECO:0007669"/>
    <property type="project" value="InterPro"/>
</dbReference>
<dbReference type="PANTHER" id="PTHR46510">
    <property type="entry name" value="BROMODOMAIN ADJACENT TO ZINC FINGER DOMAIN PROTEIN 1A"/>
    <property type="match status" value="1"/>
</dbReference>
<dbReference type="PROSITE" id="PS01359">
    <property type="entry name" value="ZF_PHD_1"/>
    <property type="match status" value="1"/>
</dbReference>
<evidence type="ECO:0000259" key="6">
    <source>
        <dbReference type="PROSITE" id="PS51050"/>
    </source>
</evidence>
<evidence type="ECO:0000256" key="2">
    <source>
        <dbReference type="ARBA" id="ARBA00022771"/>
    </source>
</evidence>
<dbReference type="Gene3D" id="3.30.40.10">
    <property type="entry name" value="Zinc/RING finger domain, C3HC4 (zinc finger)"/>
    <property type="match status" value="1"/>
</dbReference>
<keyword evidence="1" id="KW-0479">Metal-binding</keyword>
<dbReference type="GO" id="GO:0031445">
    <property type="term" value="P:regulation of heterochromatin formation"/>
    <property type="evidence" value="ECO:0007669"/>
    <property type="project" value="TreeGrafter"/>
</dbReference>
<evidence type="ECO:0000313" key="7">
    <source>
        <dbReference type="EMBL" id="CAI8599156.1"/>
    </source>
</evidence>
<accession>A0AAV0ZL49</accession>
<dbReference type="InterPro" id="IPR001965">
    <property type="entry name" value="Znf_PHD"/>
</dbReference>
<dbReference type="GO" id="GO:0000228">
    <property type="term" value="C:nuclear chromosome"/>
    <property type="evidence" value="ECO:0007669"/>
    <property type="project" value="TreeGrafter"/>
</dbReference>